<keyword evidence="4" id="KW-0560">Oxidoreductase</keyword>
<comment type="cofactor">
    <cofactor evidence="1">
        <name>FAD</name>
        <dbReference type="ChEBI" id="CHEBI:57692"/>
    </cofactor>
</comment>
<reference evidence="6 7" key="2">
    <citation type="submission" date="2020-03" db="EMBL/GenBank/DDBJ databases">
        <authorList>
            <person name="Ichikawa N."/>
            <person name="Kimura A."/>
            <person name="Kitahashi Y."/>
            <person name="Uohara A."/>
        </authorList>
    </citation>
    <scope>NUCLEOTIDE SEQUENCE [LARGE SCALE GENOMIC DNA]</scope>
    <source>
        <strain evidence="6 7">NBRC 108638</strain>
    </source>
</reference>
<dbReference type="InterPro" id="IPR036318">
    <property type="entry name" value="FAD-bd_PCMH-like_sf"/>
</dbReference>
<dbReference type="InterPro" id="IPR016169">
    <property type="entry name" value="FAD-bd_PCMH_sub2"/>
</dbReference>
<dbReference type="GO" id="GO:0071949">
    <property type="term" value="F:FAD binding"/>
    <property type="evidence" value="ECO:0007669"/>
    <property type="project" value="InterPro"/>
</dbReference>
<keyword evidence="3" id="KW-0274">FAD</keyword>
<dbReference type="GO" id="GO:0016491">
    <property type="term" value="F:oxidoreductase activity"/>
    <property type="evidence" value="ECO:0007669"/>
    <property type="project" value="UniProtKB-KW"/>
</dbReference>
<feature type="domain" description="FAD-binding PCMH-type" evidence="5">
    <location>
        <begin position="12"/>
        <end position="191"/>
    </location>
</feature>
<dbReference type="PANTHER" id="PTHR42934">
    <property type="entry name" value="GLYCOLATE OXIDASE SUBUNIT GLCD"/>
    <property type="match status" value="1"/>
</dbReference>
<name>A0A6V8KUY8_9ACTN</name>
<reference evidence="6 7" key="1">
    <citation type="submission" date="2020-03" db="EMBL/GenBank/DDBJ databases">
        <title>Whole genome shotgun sequence of Phytohabitans rumicis NBRC 108638.</title>
        <authorList>
            <person name="Komaki H."/>
            <person name="Tamura T."/>
        </authorList>
    </citation>
    <scope>NUCLEOTIDE SEQUENCE [LARGE SCALE GENOMIC DNA]</scope>
    <source>
        <strain evidence="6 7">NBRC 108638</strain>
    </source>
</reference>
<organism evidence="6 7">
    <name type="scientific">Phytohabitans rumicis</name>
    <dbReference type="NCBI Taxonomy" id="1076125"/>
    <lineage>
        <taxon>Bacteria</taxon>
        <taxon>Bacillati</taxon>
        <taxon>Actinomycetota</taxon>
        <taxon>Actinomycetes</taxon>
        <taxon>Micromonosporales</taxon>
        <taxon>Micromonosporaceae</taxon>
    </lineage>
</organism>
<dbReference type="Pfam" id="PF01565">
    <property type="entry name" value="FAD_binding_4"/>
    <property type="match status" value="1"/>
</dbReference>
<evidence type="ECO:0000256" key="1">
    <source>
        <dbReference type="ARBA" id="ARBA00001974"/>
    </source>
</evidence>
<dbReference type="InterPro" id="IPR016171">
    <property type="entry name" value="Vanillyl_alc_oxidase_C-sub2"/>
</dbReference>
<dbReference type="FunFam" id="1.10.45.10:FF:000001">
    <property type="entry name" value="D-lactate dehydrogenase mitochondrial"/>
    <property type="match status" value="1"/>
</dbReference>
<accession>A0A6V8KUY8</accession>
<dbReference type="PANTHER" id="PTHR42934:SF2">
    <property type="entry name" value="GLYCOLATE OXIDASE SUBUNIT GLCD"/>
    <property type="match status" value="1"/>
</dbReference>
<evidence type="ECO:0000259" key="5">
    <source>
        <dbReference type="PROSITE" id="PS51387"/>
    </source>
</evidence>
<sequence>MSDLADRSGWAPGGTPLAVVRARDVDDVRRTLAEAARRGTPVVTRGAGTGLAGAASAGTGAIVLDVSGLDRILHIDPIDGVARVEPGVITADLDRAAAAYGLFFPPDPGSVEICTVGGNIATNAGGLRGAKYGVTRDSVLALDIVLADGRLVHIGHQTVKGVTGLDLASLFVGSEGTLGVVVGATLRLLPRPSRIGTAAAFFATVTDAAAASVALATAGLRPAVVELVDGRTLAAIDDLRGTDLARRGDAFLLVQADGYGAQEEIDLVAKVLTPTATSVETTLDPGTAAVLSAARRDALPAIQAKGHTLIEDIAVPRSRLGEAIDAVPAIAAATGADIYVFAHAADGNLHPIILVGDDPEPARRAADEIFALALALGGTVSAEHGIGALKRGWMERELGTDVLALQRQIKQIFDPAGILNPGKAI</sequence>
<dbReference type="Gene3D" id="1.10.45.10">
    <property type="entry name" value="Vanillyl-alcohol Oxidase, Chain A, domain 4"/>
    <property type="match status" value="1"/>
</dbReference>
<dbReference type="AlphaFoldDB" id="A0A6V8KUY8"/>
<dbReference type="InterPro" id="IPR006094">
    <property type="entry name" value="Oxid_FAD_bind_N"/>
</dbReference>
<dbReference type="SUPFAM" id="SSF56176">
    <property type="entry name" value="FAD-binding/transporter-associated domain-like"/>
    <property type="match status" value="1"/>
</dbReference>
<dbReference type="SUPFAM" id="SSF55103">
    <property type="entry name" value="FAD-linked oxidases, C-terminal domain"/>
    <property type="match status" value="1"/>
</dbReference>
<dbReference type="Proteomes" id="UP000482960">
    <property type="component" value="Unassembled WGS sequence"/>
</dbReference>
<evidence type="ECO:0000313" key="7">
    <source>
        <dbReference type="Proteomes" id="UP000482960"/>
    </source>
</evidence>
<evidence type="ECO:0000256" key="2">
    <source>
        <dbReference type="ARBA" id="ARBA00022630"/>
    </source>
</evidence>
<dbReference type="Pfam" id="PF02913">
    <property type="entry name" value="FAD-oxidase_C"/>
    <property type="match status" value="1"/>
</dbReference>
<dbReference type="InterPro" id="IPR016166">
    <property type="entry name" value="FAD-bd_PCMH"/>
</dbReference>
<dbReference type="InterPro" id="IPR051914">
    <property type="entry name" value="FAD-linked_OxidoTrans_Type4"/>
</dbReference>
<dbReference type="Gene3D" id="3.30.465.10">
    <property type="match status" value="1"/>
</dbReference>
<keyword evidence="7" id="KW-1185">Reference proteome</keyword>
<evidence type="ECO:0000256" key="4">
    <source>
        <dbReference type="ARBA" id="ARBA00023002"/>
    </source>
</evidence>
<evidence type="ECO:0000256" key="3">
    <source>
        <dbReference type="ARBA" id="ARBA00022827"/>
    </source>
</evidence>
<dbReference type="PROSITE" id="PS51387">
    <property type="entry name" value="FAD_PCMH"/>
    <property type="match status" value="1"/>
</dbReference>
<dbReference type="InterPro" id="IPR004113">
    <property type="entry name" value="FAD-bd_oxidored_4_C"/>
</dbReference>
<dbReference type="RefSeq" id="WP_173074703.1">
    <property type="nucleotide sequence ID" value="NZ_BAABJB010000069.1"/>
</dbReference>
<evidence type="ECO:0000313" key="6">
    <source>
        <dbReference type="EMBL" id="GFJ87664.1"/>
    </source>
</evidence>
<keyword evidence="2" id="KW-0285">Flavoprotein</keyword>
<dbReference type="InterPro" id="IPR016164">
    <property type="entry name" value="FAD-linked_Oxase-like_C"/>
</dbReference>
<proteinExistence type="predicted"/>
<protein>
    <submittedName>
        <fullName evidence="6">FAD-linked oxidase</fullName>
    </submittedName>
</protein>
<gene>
    <name evidence="6" type="ORF">Prum_013060</name>
</gene>
<dbReference type="Gene3D" id="3.30.70.2740">
    <property type="match status" value="1"/>
</dbReference>
<comment type="caution">
    <text evidence="6">The sequence shown here is derived from an EMBL/GenBank/DDBJ whole genome shotgun (WGS) entry which is preliminary data.</text>
</comment>
<dbReference type="EMBL" id="BLPG01000001">
    <property type="protein sequence ID" value="GFJ87664.1"/>
    <property type="molecule type" value="Genomic_DNA"/>
</dbReference>